<reference evidence="5 6" key="1">
    <citation type="submission" date="2017-02" db="EMBL/GenBank/DDBJ databases">
        <authorList>
            <person name="Peterson S.W."/>
        </authorList>
    </citation>
    <scope>NUCLEOTIDE SEQUENCE [LARGE SCALE GENOMIC DNA]</scope>
    <source>
        <strain evidence="5 6">ATCC 35992</strain>
    </source>
</reference>
<sequence>MKRISKFIRIVKRIIATTMIATLVCMNVTSCGKKSIKNDKLTIVTTIFPEYDWVMNILGDKAKDADVTLLLDDGVDLHSYNPSAEDILKIKSADIFIYVGGESDAWVDDVLKDKLNKDMKVVNLLDELGDSVKEEEVVEGMQDEEHNHEDGEDADHEDGEDADHEDEHDHEDGEVENDEHVWLSLKNAEILCNKIEDAISSVDKKNKETYERNTKAYTTSFGILNVAYENVKKGGDVDTIVVADRFPFRYLVDDCGLNYYAAFAGCSAESEASFETIDFLSKKIDELSLKYIFVIDNSDEKIAKTVIENTKNKDVQILRLDSMQSVTKKDIENGASYFKTMEENFGELSKALLNE</sequence>
<keyword evidence="3" id="KW-0732">Signal</keyword>
<dbReference type="SUPFAM" id="SSF53807">
    <property type="entry name" value="Helical backbone' metal receptor"/>
    <property type="match status" value="1"/>
</dbReference>
<dbReference type="Gene3D" id="3.40.50.1980">
    <property type="entry name" value="Nitrogenase molybdenum iron protein domain"/>
    <property type="match status" value="2"/>
</dbReference>
<gene>
    <name evidence="5" type="ORF">SAMN02745111_00731</name>
</gene>
<dbReference type="InterPro" id="IPR006127">
    <property type="entry name" value="ZnuA-like"/>
</dbReference>
<dbReference type="PANTHER" id="PTHR42953">
    <property type="entry name" value="HIGH-AFFINITY ZINC UPTAKE SYSTEM PROTEIN ZNUA-RELATED"/>
    <property type="match status" value="1"/>
</dbReference>
<evidence type="ECO:0000256" key="1">
    <source>
        <dbReference type="ARBA" id="ARBA00011028"/>
    </source>
</evidence>
<accession>A0A1T4VDE6</accession>
<dbReference type="PANTHER" id="PTHR42953:SF3">
    <property type="entry name" value="HIGH-AFFINITY ZINC UPTAKE SYSTEM PROTEIN ZNUA"/>
    <property type="match status" value="1"/>
</dbReference>
<evidence type="ECO:0000256" key="4">
    <source>
        <dbReference type="SAM" id="MobiDB-lite"/>
    </source>
</evidence>
<organism evidence="5 6">
    <name type="scientific">Eubacterium uniforme</name>
    <dbReference type="NCBI Taxonomy" id="39495"/>
    <lineage>
        <taxon>Bacteria</taxon>
        <taxon>Bacillati</taxon>
        <taxon>Bacillota</taxon>
        <taxon>Clostridia</taxon>
        <taxon>Eubacteriales</taxon>
        <taxon>Eubacteriaceae</taxon>
        <taxon>Eubacterium</taxon>
    </lineage>
</organism>
<dbReference type="AlphaFoldDB" id="A0A1T4VDE6"/>
<dbReference type="STRING" id="39495.SAMN02745111_00731"/>
<dbReference type="Proteomes" id="UP000190814">
    <property type="component" value="Unassembled WGS sequence"/>
</dbReference>
<dbReference type="GO" id="GO:0030001">
    <property type="term" value="P:metal ion transport"/>
    <property type="evidence" value="ECO:0007669"/>
    <property type="project" value="InterPro"/>
</dbReference>
<dbReference type="EMBL" id="FUXZ01000004">
    <property type="protein sequence ID" value="SKA62947.1"/>
    <property type="molecule type" value="Genomic_DNA"/>
</dbReference>
<dbReference type="GO" id="GO:0046872">
    <property type="term" value="F:metal ion binding"/>
    <property type="evidence" value="ECO:0007669"/>
    <property type="project" value="InterPro"/>
</dbReference>
<dbReference type="RefSeq" id="WP_078765618.1">
    <property type="nucleotide sequence ID" value="NZ_FUXZ01000004.1"/>
</dbReference>
<name>A0A1T4VDE6_9FIRM</name>
<evidence type="ECO:0000313" key="5">
    <source>
        <dbReference type="EMBL" id="SKA62947.1"/>
    </source>
</evidence>
<comment type="similarity">
    <text evidence="1">Belongs to the bacterial solute-binding protein 9 family.</text>
</comment>
<feature type="region of interest" description="Disordered" evidence="4">
    <location>
        <begin position="133"/>
        <end position="177"/>
    </location>
</feature>
<proteinExistence type="inferred from homology"/>
<feature type="compositionally biased region" description="Acidic residues" evidence="4">
    <location>
        <begin position="150"/>
        <end position="164"/>
    </location>
</feature>
<evidence type="ECO:0000313" key="6">
    <source>
        <dbReference type="Proteomes" id="UP000190814"/>
    </source>
</evidence>
<protein>
    <submittedName>
        <fullName evidence="5">Zinc transport system substrate-binding protein</fullName>
    </submittedName>
</protein>
<evidence type="ECO:0000256" key="3">
    <source>
        <dbReference type="ARBA" id="ARBA00022729"/>
    </source>
</evidence>
<dbReference type="InterPro" id="IPR050492">
    <property type="entry name" value="Bact_metal-bind_prot9"/>
</dbReference>
<keyword evidence="6" id="KW-1185">Reference proteome</keyword>
<keyword evidence="2" id="KW-0813">Transport</keyword>
<dbReference type="Pfam" id="PF01297">
    <property type="entry name" value="ZnuA"/>
    <property type="match status" value="1"/>
</dbReference>
<evidence type="ECO:0000256" key="2">
    <source>
        <dbReference type="ARBA" id="ARBA00022448"/>
    </source>
</evidence>